<dbReference type="EMBL" id="BMAT01008239">
    <property type="protein sequence ID" value="GFR80791.1"/>
    <property type="molecule type" value="Genomic_DNA"/>
</dbReference>
<evidence type="ECO:0000256" key="6">
    <source>
        <dbReference type="ARBA" id="ARBA00025111"/>
    </source>
</evidence>
<dbReference type="InterPro" id="IPR009040">
    <property type="entry name" value="Ferritin-like_diiron"/>
</dbReference>
<evidence type="ECO:0000259" key="11">
    <source>
        <dbReference type="PROSITE" id="PS50905"/>
    </source>
</evidence>
<keyword evidence="5 8" id="KW-0408">Iron</keyword>
<dbReference type="Proteomes" id="UP000762676">
    <property type="component" value="Unassembled WGS sequence"/>
</dbReference>
<dbReference type="InterPro" id="IPR009078">
    <property type="entry name" value="Ferritin-like_SF"/>
</dbReference>
<keyword evidence="4 9" id="KW-0560">Oxidoreductase</keyword>
<gene>
    <name evidence="12" type="ORF">ElyMa_004053600</name>
</gene>
<dbReference type="EC" id="1.16.3.1" evidence="9"/>
<dbReference type="GO" id="GO:0008198">
    <property type="term" value="F:ferrous iron binding"/>
    <property type="evidence" value="ECO:0007669"/>
    <property type="project" value="TreeGrafter"/>
</dbReference>
<dbReference type="PANTHER" id="PTHR11431">
    <property type="entry name" value="FERRITIN"/>
    <property type="match status" value="1"/>
</dbReference>
<comment type="function">
    <text evidence="9">Stores iron in a soluble, non-toxic, readily available form. Important for iron homeostasis. Iron is taken up in the ferrous form and deposited as ferric hydroxides after oxidation.</text>
</comment>
<feature type="binding site" evidence="8">
    <location>
        <position position="44"/>
    </location>
    <ligand>
        <name>Fe cation</name>
        <dbReference type="ChEBI" id="CHEBI:24875"/>
        <label>1</label>
    </ligand>
</feature>
<organism evidence="12 13">
    <name type="scientific">Elysia marginata</name>
    <dbReference type="NCBI Taxonomy" id="1093978"/>
    <lineage>
        <taxon>Eukaryota</taxon>
        <taxon>Metazoa</taxon>
        <taxon>Spiralia</taxon>
        <taxon>Lophotrochozoa</taxon>
        <taxon>Mollusca</taxon>
        <taxon>Gastropoda</taxon>
        <taxon>Heterobranchia</taxon>
        <taxon>Euthyneura</taxon>
        <taxon>Panpulmonata</taxon>
        <taxon>Sacoglossa</taxon>
        <taxon>Placobranchoidea</taxon>
        <taxon>Plakobranchidae</taxon>
        <taxon>Elysia</taxon>
    </lineage>
</organism>
<dbReference type="InterPro" id="IPR001519">
    <property type="entry name" value="Ferritin"/>
</dbReference>
<evidence type="ECO:0000256" key="7">
    <source>
        <dbReference type="ARBA" id="ARBA00047990"/>
    </source>
</evidence>
<evidence type="ECO:0000256" key="2">
    <source>
        <dbReference type="ARBA" id="ARBA00022434"/>
    </source>
</evidence>
<dbReference type="PROSITE" id="PS50905">
    <property type="entry name" value="FERRITIN_LIKE"/>
    <property type="match status" value="1"/>
</dbReference>
<evidence type="ECO:0000256" key="10">
    <source>
        <dbReference type="SAM" id="SignalP"/>
    </source>
</evidence>
<name>A0AAV4G6H8_9GAST</name>
<dbReference type="InterPro" id="IPR012347">
    <property type="entry name" value="Ferritin-like"/>
</dbReference>
<dbReference type="PANTHER" id="PTHR11431:SF75">
    <property type="entry name" value="FERRITIN"/>
    <property type="match status" value="1"/>
</dbReference>
<dbReference type="Gene3D" id="1.20.1260.10">
    <property type="match status" value="1"/>
</dbReference>
<keyword evidence="3 8" id="KW-0479">Metal-binding</keyword>
<comment type="function">
    <text evidence="6">Stores iron in a soluble, non-toxic, readily available form. Important for iron homeostasis. Has ferroxidase activity. Iron is taken up in the ferrous form and deposited as ferric hydroxides after oxidation.</text>
</comment>
<evidence type="ECO:0000256" key="9">
    <source>
        <dbReference type="RuleBase" id="RU361145"/>
    </source>
</evidence>
<dbReference type="AlphaFoldDB" id="A0AAV4G6H8"/>
<feature type="chain" id="PRO_5044011138" description="Ferritin" evidence="10">
    <location>
        <begin position="19"/>
        <end position="193"/>
    </location>
</feature>
<feature type="binding site" evidence="8">
    <location>
        <position position="166"/>
    </location>
    <ligand>
        <name>Fe cation</name>
        <dbReference type="ChEBI" id="CHEBI:24875"/>
        <label>1</label>
    </ligand>
</feature>
<feature type="domain" description="Ferritin-like diiron" evidence="11">
    <location>
        <begin position="27"/>
        <end position="193"/>
    </location>
</feature>
<reference evidence="12 13" key="1">
    <citation type="journal article" date="2021" name="Elife">
        <title>Chloroplast acquisition without the gene transfer in kleptoplastic sea slugs, Plakobranchus ocellatus.</title>
        <authorList>
            <person name="Maeda T."/>
            <person name="Takahashi S."/>
            <person name="Yoshida T."/>
            <person name="Shimamura S."/>
            <person name="Takaki Y."/>
            <person name="Nagai Y."/>
            <person name="Toyoda A."/>
            <person name="Suzuki Y."/>
            <person name="Arimoto A."/>
            <person name="Ishii H."/>
            <person name="Satoh N."/>
            <person name="Nishiyama T."/>
            <person name="Hasebe M."/>
            <person name="Maruyama T."/>
            <person name="Minagawa J."/>
            <person name="Obokata J."/>
            <person name="Shigenobu S."/>
        </authorList>
    </citation>
    <scope>NUCLEOTIDE SEQUENCE [LARGE SCALE GENOMIC DNA]</scope>
</reference>
<comment type="caution">
    <text evidence="12">The sequence shown here is derived from an EMBL/GenBank/DDBJ whole genome shotgun (WGS) entry which is preliminary data.</text>
</comment>
<evidence type="ECO:0000313" key="13">
    <source>
        <dbReference type="Proteomes" id="UP000762676"/>
    </source>
</evidence>
<evidence type="ECO:0000256" key="1">
    <source>
        <dbReference type="ARBA" id="ARBA00007513"/>
    </source>
</evidence>
<dbReference type="CDD" id="cd01056">
    <property type="entry name" value="Euk_Ferritin"/>
    <property type="match status" value="1"/>
</dbReference>
<dbReference type="GO" id="GO:0006879">
    <property type="term" value="P:intracellular iron ion homeostasis"/>
    <property type="evidence" value="ECO:0007669"/>
    <property type="project" value="UniProtKB-KW"/>
</dbReference>
<dbReference type="GO" id="GO:0006826">
    <property type="term" value="P:iron ion transport"/>
    <property type="evidence" value="ECO:0007669"/>
    <property type="project" value="InterPro"/>
</dbReference>
<dbReference type="Pfam" id="PF00210">
    <property type="entry name" value="Ferritin"/>
    <property type="match status" value="1"/>
</dbReference>
<evidence type="ECO:0000256" key="5">
    <source>
        <dbReference type="ARBA" id="ARBA00023004"/>
    </source>
</evidence>
<evidence type="ECO:0000256" key="3">
    <source>
        <dbReference type="ARBA" id="ARBA00022723"/>
    </source>
</evidence>
<keyword evidence="2 9" id="KW-0409">Iron storage</keyword>
<dbReference type="GO" id="GO:0008199">
    <property type="term" value="F:ferric iron binding"/>
    <property type="evidence" value="ECO:0007669"/>
    <property type="project" value="InterPro"/>
</dbReference>
<dbReference type="GO" id="GO:0005737">
    <property type="term" value="C:cytoplasm"/>
    <property type="evidence" value="ECO:0007669"/>
    <property type="project" value="TreeGrafter"/>
</dbReference>
<keyword evidence="10" id="KW-0732">Signal</keyword>
<comment type="catalytic activity">
    <reaction evidence="7 9">
        <text>4 Fe(2+) + O2 + 4 H(+) = 4 Fe(3+) + 2 H2O</text>
        <dbReference type="Rhea" id="RHEA:11148"/>
        <dbReference type="ChEBI" id="CHEBI:15377"/>
        <dbReference type="ChEBI" id="CHEBI:15378"/>
        <dbReference type="ChEBI" id="CHEBI:15379"/>
        <dbReference type="ChEBI" id="CHEBI:29033"/>
        <dbReference type="ChEBI" id="CHEBI:29034"/>
        <dbReference type="EC" id="1.16.3.1"/>
    </reaction>
</comment>
<dbReference type="GO" id="GO:0004322">
    <property type="term" value="F:ferroxidase activity"/>
    <property type="evidence" value="ECO:0007669"/>
    <property type="project" value="UniProtKB-EC"/>
</dbReference>
<feature type="signal peptide" evidence="10">
    <location>
        <begin position="1"/>
        <end position="18"/>
    </location>
</feature>
<evidence type="ECO:0000256" key="4">
    <source>
        <dbReference type="ARBA" id="ARBA00023002"/>
    </source>
</evidence>
<comment type="similarity">
    <text evidence="1 9">Belongs to the ferritin family.</text>
</comment>
<feature type="binding site" evidence="8">
    <location>
        <position position="82"/>
    </location>
    <ligand>
        <name>Fe cation</name>
        <dbReference type="ChEBI" id="CHEBI:24875"/>
        <label>1</label>
    </ligand>
</feature>
<protein>
    <recommendedName>
        <fullName evidence="9">Ferritin</fullName>
        <ecNumber evidence="9">1.16.3.1</ecNumber>
    </recommendedName>
</protein>
<dbReference type="InterPro" id="IPR008331">
    <property type="entry name" value="Ferritin_DPS_dom"/>
</dbReference>
<accession>A0AAV4G6H8</accession>
<keyword evidence="13" id="KW-1185">Reference proteome</keyword>
<dbReference type="SUPFAM" id="SSF47240">
    <property type="entry name" value="Ferritin-like"/>
    <property type="match status" value="1"/>
</dbReference>
<feature type="binding site" evidence="8">
    <location>
        <position position="79"/>
    </location>
    <ligand>
        <name>Fe cation</name>
        <dbReference type="ChEBI" id="CHEBI:24875"/>
        <label>1</label>
    </ligand>
</feature>
<proteinExistence type="inferred from homology"/>
<evidence type="ECO:0000256" key="8">
    <source>
        <dbReference type="PIRSR" id="PIRSR601519-1"/>
    </source>
</evidence>
<sequence>MKILALVVLASFAYVSEQKELVETVVQNYTPEIDELIKDQIQRELTASYIYQAYASYFQRADVSLPGIQKFFSDASLEERGHAEKLIDYVNTRGGHAQFDTLDLKTTCDAVWKASRRDGSGLHNGVEKRMCICGFVATGQINNECPRERDEWKEGLMAFEDALVTERYVNAKLLELHAAADEANDVHVSRSVM</sequence>
<evidence type="ECO:0000313" key="12">
    <source>
        <dbReference type="EMBL" id="GFR80791.1"/>
    </source>
</evidence>